<dbReference type="InterPro" id="IPR002048">
    <property type="entry name" value="EF_hand_dom"/>
</dbReference>
<reference evidence="5" key="2">
    <citation type="submission" date="2013-12" db="EMBL/GenBank/DDBJ databases">
        <authorList>
            <person name="Yu Y."/>
            <person name="Lee S."/>
            <person name="de Baynast K."/>
            <person name="Wissotski M."/>
            <person name="Liu L."/>
            <person name="Talag J."/>
            <person name="Goicoechea J."/>
            <person name="Angelova A."/>
            <person name="Jetty R."/>
            <person name="Kudrna D."/>
            <person name="Golser W."/>
            <person name="Rivera L."/>
            <person name="Zhang J."/>
            <person name="Wing R."/>
        </authorList>
    </citation>
    <scope>NUCLEOTIDE SEQUENCE</scope>
</reference>
<protein>
    <recommendedName>
        <fullName evidence="3">EF-hand domain-containing protein</fullName>
    </recommendedName>
</protein>
<evidence type="ECO:0000256" key="1">
    <source>
        <dbReference type="ARBA" id="ARBA00022737"/>
    </source>
</evidence>
<dbReference type="PANTHER" id="PTHR23050">
    <property type="entry name" value="CALCIUM BINDING PROTEIN"/>
    <property type="match status" value="1"/>
</dbReference>
<keyword evidence="1" id="KW-0677">Repeat</keyword>
<evidence type="ECO:0000313" key="4">
    <source>
        <dbReference type="EnsemblPlants" id="LPERR09G09290.1"/>
    </source>
</evidence>
<dbReference type="PROSITE" id="PS00018">
    <property type="entry name" value="EF_HAND_1"/>
    <property type="match status" value="2"/>
</dbReference>
<reference evidence="4" key="3">
    <citation type="submission" date="2015-04" db="UniProtKB">
        <authorList>
            <consortium name="EnsemblPlants"/>
        </authorList>
    </citation>
    <scope>IDENTIFICATION</scope>
</reference>
<feature type="domain" description="EF-hand" evidence="3">
    <location>
        <begin position="66"/>
        <end position="101"/>
    </location>
</feature>
<evidence type="ECO:0000313" key="5">
    <source>
        <dbReference type="Proteomes" id="UP000032180"/>
    </source>
</evidence>
<dbReference type="Pfam" id="PF00036">
    <property type="entry name" value="EF-hand_1"/>
    <property type="match status" value="1"/>
</dbReference>
<reference evidence="4 5" key="1">
    <citation type="submission" date="2012-08" db="EMBL/GenBank/DDBJ databases">
        <title>Oryza genome evolution.</title>
        <authorList>
            <person name="Wing R.A."/>
        </authorList>
    </citation>
    <scope>NUCLEOTIDE SEQUENCE</scope>
</reference>
<dbReference type="EnsemblPlants" id="LPERR09G09290.1">
    <property type="protein sequence ID" value="LPERR09G09290.1"/>
    <property type="gene ID" value="LPERR09G09290"/>
</dbReference>
<dbReference type="HOGENOM" id="CLU_147785_0_1_1"/>
<dbReference type="PROSITE" id="PS50222">
    <property type="entry name" value="EF_HAND_2"/>
    <property type="match status" value="2"/>
</dbReference>
<dbReference type="AlphaFoldDB" id="A0A0D9XEI2"/>
<dbReference type="Gene3D" id="1.10.238.10">
    <property type="entry name" value="EF-hand"/>
    <property type="match status" value="1"/>
</dbReference>
<evidence type="ECO:0000256" key="2">
    <source>
        <dbReference type="ARBA" id="ARBA00022837"/>
    </source>
</evidence>
<dbReference type="Gramene" id="LPERR09G09290.1">
    <property type="protein sequence ID" value="LPERR09G09290.1"/>
    <property type="gene ID" value="LPERR09G09290"/>
</dbReference>
<accession>A0A0D9XEI2</accession>
<proteinExistence type="predicted"/>
<dbReference type="GO" id="GO:0005509">
    <property type="term" value="F:calcium ion binding"/>
    <property type="evidence" value="ECO:0007669"/>
    <property type="project" value="InterPro"/>
</dbReference>
<organism evidence="4 5">
    <name type="scientific">Leersia perrieri</name>
    <dbReference type="NCBI Taxonomy" id="77586"/>
    <lineage>
        <taxon>Eukaryota</taxon>
        <taxon>Viridiplantae</taxon>
        <taxon>Streptophyta</taxon>
        <taxon>Embryophyta</taxon>
        <taxon>Tracheophyta</taxon>
        <taxon>Spermatophyta</taxon>
        <taxon>Magnoliopsida</taxon>
        <taxon>Liliopsida</taxon>
        <taxon>Poales</taxon>
        <taxon>Poaceae</taxon>
        <taxon>BOP clade</taxon>
        <taxon>Oryzoideae</taxon>
        <taxon>Oryzeae</taxon>
        <taxon>Oryzinae</taxon>
        <taxon>Leersia</taxon>
    </lineage>
</organism>
<keyword evidence="2" id="KW-0106">Calcium</keyword>
<sequence length="109" mass="12899">MACFGVERSKNRRTRGIDEYNRYHHSFDEKEVREFKEWIRKFDTDRDGRISRDELRQAMRAVGVRFTGIKCRRGMNLADADGDGYIDDSEIDGLIEYWGRRLGLDVVAY</sequence>
<evidence type="ECO:0000259" key="3">
    <source>
        <dbReference type="PROSITE" id="PS50222"/>
    </source>
</evidence>
<dbReference type="SMART" id="SM00054">
    <property type="entry name" value="EFh"/>
    <property type="match status" value="2"/>
</dbReference>
<keyword evidence="5" id="KW-1185">Reference proteome</keyword>
<feature type="domain" description="EF-hand" evidence="3">
    <location>
        <begin position="30"/>
        <end position="65"/>
    </location>
</feature>
<dbReference type="SUPFAM" id="SSF47473">
    <property type="entry name" value="EF-hand"/>
    <property type="match status" value="1"/>
</dbReference>
<dbReference type="Proteomes" id="UP000032180">
    <property type="component" value="Chromosome 9"/>
</dbReference>
<dbReference type="InterPro" id="IPR050145">
    <property type="entry name" value="Centrin_CML-like"/>
</dbReference>
<dbReference type="Pfam" id="PF13202">
    <property type="entry name" value="EF-hand_5"/>
    <property type="match status" value="1"/>
</dbReference>
<name>A0A0D9XEI2_9ORYZ</name>
<dbReference type="InterPro" id="IPR011992">
    <property type="entry name" value="EF-hand-dom_pair"/>
</dbReference>
<dbReference type="CDD" id="cd00051">
    <property type="entry name" value="EFh"/>
    <property type="match status" value="1"/>
</dbReference>
<dbReference type="InterPro" id="IPR018247">
    <property type="entry name" value="EF_Hand_1_Ca_BS"/>
</dbReference>